<sequence>MESPTPVSRYIPQNSKKRVFPGGSSNGCKEADVVEISQPINRASKTKLLKQKEVICDEIIDVDMDEDWDVLIDGQVDTIGKGKEALSDCLGPSSIATGVSGNGIQLSNNGSAGLHNSSNVDDFNSSLLYGEDECIDMYYDDLIEEDYAILQSHFDHMDIPPGIEAPLPWLPSSAGNNMKLMAPGTSTNSSSQPQLNDANLPATNFSHPSRNTKTVVIKDQSTSRNSTQFGTQVHAVSQPVDLNLPSTMWEPALDQDKLNTSSSTAYHISEISSSLLNLKHEKDSLCSFRKNRRRSHLLPPPPVLYSPHNQFPASSTHFSSSVKTQVGNDCSYPKLNPMNTPGAGTSVPVLSWKKCNMNMFEPLPPGFIGGSSSALWGHDPAKNQSNSFPVATPEPLTYVENRNMDEILQSFDLFKQFDTVENYSDHHYSKNCSSMQQPSKGWTKRIQEEWKILEKDLPDTILVRVYESRMDLLRAVIIGAEGTPYHDGLFFFDVLFPGSYPNVPPLVHYHSGGLRINPNLYGCGKVCLSLLNTWGGSQKEKWIPGVSTMLQVLVSIQGLILNAKPYFNEPGYANTSGSVSGEKCSLAYNEKTYIHSLQTMVYSMRRPPKHFEDFVIGHFCKRARDILVACRAYMEGAQVGCLVKGGVQDVDEGDKSCSLDFKAKLAGFITTLVNAFSQIGVKDCQEFLCLAQKANEQVSALPGVQNFHY</sequence>
<dbReference type="Proteomes" id="UP000594638">
    <property type="component" value="Unassembled WGS sequence"/>
</dbReference>
<evidence type="ECO:0000313" key="7">
    <source>
        <dbReference type="EMBL" id="CAA2966634.1"/>
    </source>
</evidence>
<evidence type="ECO:0000256" key="4">
    <source>
        <dbReference type="ARBA" id="ARBA00022786"/>
    </source>
</evidence>
<name>A0A8S0QR79_OLEEU</name>
<dbReference type="SMART" id="SM00212">
    <property type="entry name" value="UBCc"/>
    <property type="match status" value="1"/>
</dbReference>
<protein>
    <recommendedName>
        <fullName evidence="1">E2 ubiquitin-conjugating enzyme</fullName>
        <ecNumber evidence="1">2.3.2.23</ecNumber>
    </recommendedName>
</protein>
<dbReference type="InterPro" id="IPR000608">
    <property type="entry name" value="UBC"/>
</dbReference>
<evidence type="ECO:0000313" key="8">
    <source>
        <dbReference type="Proteomes" id="UP000594638"/>
    </source>
</evidence>
<dbReference type="Pfam" id="PF00179">
    <property type="entry name" value="UQ_con"/>
    <property type="match status" value="1"/>
</dbReference>
<reference evidence="7 8" key="1">
    <citation type="submission" date="2019-12" db="EMBL/GenBank/DDBJ databases">
        <authorList>
            <person name="Alioto T."/>
            <person name="Alioto T."/>
            <person name="Gomez Garrido J."/>
        </authorList>
    </citation>
    <scope>NUCLEOTIDE SEQUENCE [LARGE SCALE GENOMIC DNA]</scope>
</reference>
<keyword evidence="3" id="KW-0547">Nucleotide-binding</keyword>
<keyword evidence="2" id="KW-0808">Transferase</keyword>
<dbReference type="GO" id="GO:0061631">
    <property type="term" value="F:ubiquitin conjugating enzyme activity"/>
    <property type="evidence" value="ECO:0007669"/>
    <property type="project" value="UniProtKB-EC"/>
</dbReference>
<comment type="caution">
    <text evidence="7">The sequence shown here is derived from an EMBL/GenBank/DDBJ whole genome shotgun (WGS) entry which is preliminary data.</text>
</comment>
<dbReference type="CDD" id="cd23837">
    <property type="entry name" value="UBCc_UBE2O"/>
    <property type="match status" value="1"/>
</dbReference>
<evidence type="ECO:0000256" key="2">
    <source>
        <dbReference type="ARBA" id="ARBA00022679"/>
    </source>
</evidence>
<keyword evidence="8" id="KW-1185">Reference proteome</keyword>
<gene>
    <name evidence="7" type="ORF">OLEA9_A051009</name>
</gene>
<dbReference type="OrthoDB" id="47801at2759"/>
<evidence type="ECO:0000256" key="1">
    <source>
        <dbReference type="ARBA" id="ARBA00012486"/>
    </source>
</evidence>
<dbReference type="InterPro" id="IPR016135">
    <property type="entry name" value="UBQ-conjugating_enzyme/RWD"/>
</dbReference>
<dbReference type="SUPFAM" id="SSF54495">
    <property type="entry name" value="UBC-like"/>
    <property type="match status" value="1"/>
</dbReference>
<evidence type="ECO:0000256" key="3">
    <source>
        <dbReference type="ARBA" id="ARBA00022741"/>
    </source>
</evidence>
<dbReference type="AlphaFoldDB" id="A0A8S0QR79"/>
<dbReference type="FunFam" id="3.10.110.10:FF:000028">
    <property type="entry name" value="Probable ubiquitin-conjugating enzyme E2 23"/>
    <property type="match status" value="1"/>
</dbReference>
<dbReference type="GO" id="GO:0005524">
    <property type="term" value="F:ATP binding"/>
    <property type="evidence" value="ECO:0007669"/>
    <property type="project" value="UniProtKB-KW"/>
</dbReference>
<evidence type="ECO:0000256" key="5">
    <source>
        <dbReference type="ARBA" id="ARBA00022840"/>
    </source>
</evidence>
<dbReference type="Gene3D" id="3.10.110.10">
    <property type="entry name" value="Ubiquitin Conjugating Enzyme"/>
    <property type="match status" value="1"/>
</dbReference>
<dbReference type="PROSITE" id="PS50127">
    <property type="entry name" value="UBC_2"/>
    <property type="match status" value="1"/>
</dbReference>
<dbReference type="PANTHER" id="PTHR46116:SF41">
    <property type="entry name" value="UBIQUITIN-CONJUGATING ENZYME E2 25-RELATED"/>
    <property type="match status" value="1"/>
</dbReference>
<feature type="domain" description="UBC core" evidence="6">
    <location>
        <begin position="441"/>
        <end position="601"/>
    </location>
</feature>
<evidence type="ECO:0000259" key="6">
    <source>
        <dbReference type="PROSITE" id="PS50127"/>
    </source>
</evidence>
<accession>A0A8S0QR79</accession>
<proteinExistence type="predicted"/>
<dbReference type="EC" id="2.3.2.23" evidence="1"/>
<keyword evidence="5" id="KW-0067">ATP-binding</keyword>
<dbReference type="Gramene" id="OE9A051009T6">
    <property type="protein sequence ID" value="OE9A051009C6"/>
    <property type="gene ID" value="OE9A051009"/>
</dbReference>
<organism evidence="7 8">
    <name type="scientific">Olea europaea subsp. europaea</name>
    <dbReference type="NCBI Taxonomy" id="158383"/>
    <lineage>
        <taxon>Eukaryota</taxon>
        <taxon>Viridiplantae</taxon>
        <taxon>Streptophyta</taxon>
        <taxon>Embryophyta</taxon>
        <taxon>Tracheophyta</taxon>
        <taxon>Spermatophyta</taxon>
        <taxon>Magnoliopsida</taxon>
        <taxon>eudicotyledons</taxon>
        <taxon>Gunneridae</taxon>
        <taxon>Pentapetalae</taxon>
        <taxon>asterids</taxon>
        <taxon>lamiids</taxon>
        <taxon>Lamiales</taxon>
        <taxon>Oleaceae</taxon>
        <taxon>Oleeae</taxon>
        <taxon>Olea</taxon>
    </lineage>
</organism>
<dbReference type="EMBL" id="CACTIH010001864">
    <property type="protein sequence ID" value="CAA2966634.1"/>
    <property type="molecule type" value="Genomic_DNA"/>
</dbReference>
<dbReference type="PANTHER" id="PTHR46116">
    <property type="entry name" value="(E3-INDEPENDENT) E2 UBIQUITIN-CONJUGATING ENZYME"/>
    <property type="match status" value="1"/>
</dbReference>
<keyword evidence="4" id="KW-0833">Ubl conjugation pathway</keyword>